<reference evidence="7 8" key="1">
    <citation type="submission" date="2011-10" db="EMBL/GenBank/DDBJ databases">
        <title>Metabolic and evolutionary patterns in the extreme acidophile Ferroplasma acidiphilum.</title>
        <authorList>
            <person name="Golyshina O.V."/>
            <person name="Kozyavkin S.A."/>
            <person name="Tatusov R.L."/>
            <person name="Slesarev A.I."/>
            <person name="Golyshin P.N."/>
        </authorList>
    </citation>
    <scope>NUCLEOTIDE SEQUENCE [LARGE SCALE GENOMIC DNA]</scope>
    <source>
        <strain evidence="8">Y</strain>
    </source>
</reference>
<dbReference type="InterPro" id="IPR003781">
    <property type="entry name" value="CoA-bd"/>
</dbReference>
<gene>
    <name evidence="4" type="primary">sucD</name>
    <name evidence="7" type="ORF">FAD_0710</name>
</gene>
<dbReference type="EC" id="6.2.1.5" evidence="4"/>
<comment type="catalytic activity">
    <reaction evidence="4">
        <text>GTP + succinate + CoA = succinyl-CoA + GDP + phosphate</text>
        <dbReference type="Rhea" id="RHEA:22120"/>
        <dbReference type="ChEBI" id="CHEBI:30031"/>
        <dbReference type="ChEBI" id="CHEBI:37565"/>
        <dbReference type="ChEBI" id="CHEBI:43474"/>
        <dbReference type="ChEBI" id="CHEBI:57287"/>
        <dbReference type="ChEBI" id="CHEBI:57292"/>
        <dbReference type="ChEBI" id="CHEBI:58189"/>
    </reaction>
</comment>
<dbReference type="GO" id="GO:0004775">
    <property type="term" value="F:succinate-CoA ligase (ADP-forming) activity"/>
    <property type="evidence" value="ECO:0007669"/>
    <property type="project" value="UniProtKB-UniRule"/>
</dbReference>
<keyword evidence="1 4" id="KW-0816">Tricarboxylic acid cycle</keyword>
<dbReference type="PANTHER" id="PTHR11117">
    <property type="entry name" value="SUCCINYL-COA LIGASE SUBUNIT ALPHA"/>
    <property type="match status" value="1"/>
</dbReference>
<comment type="catalytic activity">
    <reaction evidence="4">
        <text>succinate + ATP + CoA = succinyl-CoA + ADP + phosphate</text>
        <dbReference type="Rhea" id="RHEA:17661"/>
        <dbReference type="ChEBI" id="CHEBI:30031"/>
        <dbReference type="ChEBI" id="CHEBI:30616"/>
        <dbReference type="ChEBI" id="CHEBI:43474"/>
        <dbReference type="ChEBI" id="CHEBI:57287"/>
        <dbReference type="ChEBI" id="CHEBI:57292"/>
        <dbReference type="ChEBI" id="CHEBI:456216"/>
        <dbReference type="EC" id="6.2.1.5"/>
    </reaction>
</comment>
<feature type="active site" description="Tele-phosphohistidine intermediate" evidence="4 5">
    <location>
        <position position="245"/>
    </location>
</feature>
<protein>
    <recommendedName>
        <fullName evidence="4">Succinate--CoA ligase [ADP-forming] subunit alpha</fullName>
        <ecNumber evidence="4">6.2.1.5</ecNumber>
    </recommendedName>
    <alternativeName>
        <fullName evidence="4">Succinyl-CoA synthetase subunit alpha</fullName>
        <shortName evidence="4">SCS-alpha</shortName>
    </alternativeName>
</protein>
<feature type="domain" description="CoA-binding" evidence="6">
    <location>
        <begin position="3"/>
        <end position="98"/>
    </location>
</feature>
<dbReference type="InterPro" id="IPR033847">
    <property type="entry name" value="Citrt_syn/SCS-alpha_CS"/>
</dbReference>
<dbReference type="GeneID" id="84217333"/>
<keyword evidence="3 4" id="KW-0547">Nucleotide-binding</keyword>
<evidence type="ECO:0000313" key="8">
    <source>
        <dbReference type="Proteomes" id="UP000192050"/>
    </source>
</evidence>
<dbReference type="RefSeq" id="WP_081141823.1">
    <property type="nucleotide sequence ID" value="NZ_CP015363.1"/>
</dbReference>
<dbReference type="HAMAP" id="MF_01988">
    <property type="entry name" value="Succ_CoA_alpha"/>
    <property type="match status" value="1"/>
</dbReference>
<dbReference type="UniPathway" id="UPA00223">
    <property type="reaction ID" value="UER00999"/>
</dbReference>
<proteinExistence type="inferred from homology"/>
<dbReference type="FunFam" id="3.40.50.261:FF:000006">
    <property type="entry name" value="Succinate--CoA ligase [ADP-forming] subunit alpha"/>
    <property type="match status" value="1"/>
</dbReference>
<dbReference type="PIRSF" id="PIRSF001553">
    <property type="entry name" value="SucCS_alpha"/>
    <property type="match status" value="1"/>
</dbReference>
<sequence>MVIISKETKVIVQGMTGHQGAFHSGEMIKFGTNVVAGVSPGKAGTKVNGVDVYNNVADTLDLKPDASMISVPAPFVKDAALEAIENGIKLIYILTEHVPVHDTMELYHEARRKGVFMIGPNSPGITVAGQAKIGIMPNNIFRVGDVAVASRSGTLTYEIVKAVTDAGFGESTVIGLGGDPIIGTTFSDIIKIFNEDPQTKQIVLVGEIGGSEEEKAAEYIKKYVKKPVTGYITGISAPPGKKMGHAGAIIEKGTGTADSKIKAFKDAGIKVANYPDDIPSLLQK</sequence>
<dbReference type="InterPro" id="IPR005810">
    <property type="entry name" value="CoA_lig_alpha"/>
</dbReference>
<dbReference type="OrthoDB" id="55711at2157"/>
<keyword evidence="2 4" id="KW-0436">Ligase</keyword>
<dbReference type="Pfam" id="PF00549">
    <property type="entry name" value="Ligase_CoA"/>
    <property type="match status" value="1"/>
</dbReference>
<comment type="similarity">
    <text evidence="4">Belongs to the succinate/malate CoA ligase alpha subunit family.</text>
</comment>
<name>A0A1V0N3G9_9ARCH</name>
<dbReference type="GO" id="GO:0009361">
    <property type="term" value="C:succinate-CoA ligase complex (ADP-forming)"/>
    <property type="evidence" value="ECO:0007669"/>
    <property type="project" value="TreeGrafter"/>
</dbReference>
<dbReference type="GO" id="GO:0006099">
    <property type="term" value="P:tricarboxylic acid cycle"/>
    <property type="evidence" value="ECO:0007669"/>
    <property type="project" value="UniProtKB-UniRule"/>
</dbReference>
<comment type="subunit">
    <text evidence="4">Heterotetramer of two alpha and two beta subunits.</text>
</comment>
<dbReference type="AlphaFoldDB" id="A0A1V0N3G9"/>
<dbReference type="GO" id="GO:0004776">
    <property type="term" value="F:succinate-CoA ligase (GDP-forming) activity"/>
    <property type="evidence" value="ECO:0007669"/>
    <property type="project" value="TreeGrafter"/>
</dbReference>
<keyword evidence="8" id="KW-1185">Reference proteome</keyword>
<dbReference type="Gene3D" id="3.40.50.720">
    <property type="entry name" value="NAD(P)-binding Rossmann-like Domain"/>
    <property type="match status" value="1"/>
</dbReference>
<feature type="binding site" evidence="4">
    <location>
        <begin position="16"/>
        <end position="19"/>
    </location>
    <ligand>
        <name>CoA</name>
        <dbReference type="ChEBI" id="CHEBI:57287"/>
    </ligand>
</feature>
<evidence type="ECO:0000256" key="4">
    <source>
        <dbReference type="HAMAP-Rule" id="MF_01988"/>
    </source>
</evidence>
<evidence type="ECO:0000256" key="5">
    <source>
        <dbReference type="PIRSR" id="PIRSR001553-1"/>
    </source>
</evidence>
<organism evidence="7 8">
    <name type="scientific">Ferroplasma acidiphilum</name>
    <dbReference type="NCBI Taxonomy" id="74969"/>
    <lineage>
        <taxon>Archaea</taxon>
        <taxon>Methanobacteriati</taxon>
        <taxon>Thermoplasmatota</taxon>
        <taxon>Thermoplasmata</taxon>
        <taxon>Thermoplasmatales</taxon>
        <taxon>Ferroplasmaceae</taxon>
        <taxon>Ferroplasma</taxon>
    </lineage>
</organism>
<accession>A0A1V0N3G9</accession>
<comment type="pathway">
    <text evidence="4">Carbohydrate metabolism; tricarboxylic acid cycle; succinate from succinyl-CoA (ligase route): step 1/1.</text>
</comment>
<dbReference type="GO" id="GO:0000166">
    <property type="term" value="F:nucleotide binding"/>
    <property type="evidence" value="ECO:0007669"/>
    <property type="project" value="UniProtKB-KW"/>
</dbReference>
<feature type="binding site" evidence="4">
    <location>
        <begin position="94"/>
        <end position="96"/>
    </location>
    <ligand>
        <name>CoA</name>
        <dbReference type="ChEBI" id="CHEBI:57287"/>
    </ligand>
</feature>
<dbReference type="SUPFAM" id="SSF52210">
    <property type="entry name" value="Succinyl-CoA synthetase domains"/>
    <property type="match status" value="1"/>
</dbReference>
<dbReference type="InterPro" id="IPR036291">
    <property type="entry name" value="NAD(P)-bd_dom_sf"/>
</dbReference>
<feature type="binding site" evidence="4">
    <location>
        <position position="42"/>
    </location>
    <ligand>
        <name>CoA</name>
        <dbReference type="ChEBI" id="CHEBI:57287"/>
    </ligand>
</feature>
<dbReference type="STRING" id="74969.FAD_0710"/>
<dbReference type="NCBIfam" id="NF004230">
    <property type="entry name" value="PRK05678.1"/>
    <property type="match status" value="1"/>
</dbReference>
<dbReference type="EMBL" id="CP015363">
    <property type="protein sequence ID" value="ARD84616.1"/>
    <property type="molecule type" value="Genomic_DNA"/>
</dbReference>
<evidence type="ECO:0000256" key="2">
    <source>
        <dbReference type="ARBA" id="ARBA00022598"/>
    </source>
</evidence>
<evidence type="ECO:0000259" key="6">
    <source>
        <dbReference type="SMART" id="SM00881"/>
    </source>
</evidence>
<dbReference type="Pfam" id="PF02629">
    <property type="entry name" value="CoA_binding"/>
    <property type="match status" value="1"/>
</dbReference>
<comment type="function">
    <text evidence="4">Succinyl-CoA synthetase functions in the citric acid cycle (TCA), coupling the hydrolysis of succinyl-CoA to the synthesis of either ATP or GTP and thus represents the only step of substrate-level phosphorylation in the TCA. The alpha subunit of the enzyme binds the substrates coenzyme A and phosphate, while succinate binding and nucleotide specificity is provided by the beta subunit.</text>
</comment>
<dbReference type="PANTHER" id="PTHR11117:SF2">
    <property type="entry name" value="SUCCINATE--COA LIGASE [ADP_GDP-FORMING] SUBUNIT ALPHA, MITOCHONDRIAL"/>
    <property type="match status" value="1"/>
</dbReference>
<dbReference type="InterPro" id="IPR016102">
    <property type="entry name" value="Succinyl-CoA_synth-like"/>
</dbReference>
<dbReference type="Gene3D" id="3.40.50.261">
    <property type="entry name" value="Succinyl-CoA synthetase domains"/>
    <property type="match status" value="1"/>
</dbReference>
<evidence type="ECO:0000256" key="1">
    <source>
        <dbReference type="ARBA" id="ARBA00022532"/>
    </source>
</evidence>
<dbReference type="PRINTS" id="PR01798">
    <property type="entry name" value="SCOASYNTHASE"/>
</dbReference>
<dbReference type="PROSITE" id="PS01216">
    <property type="entry name" value="SUCCINYL_COA_LIG_1"/>
    <property type="match status" value="1"/>
</dbReference>
<dbReference type="FunFam" id="3.40.50.720:FF:000277">
    <property type="entry name" value="Succinate--CoA ligase [ADP-forming] subunit alpha"/>
    <property type="match status" value="1"/>
</dbReference>
<feature type="binding site" evidence="4">
    <location>
        <position position="157"/>
    </location>
    <ligand>
        <name>substrate</name>
        <note>ligand shared with subunit beta</note>
    </ligand>
</feature>
<evidence type="ECO:0000256" key="3">
    <source>
        <dbReference type="ARBA" id="ARBA00022741"/>
    </source>
</evidence>
<dbReference type="NCBIfam" id="TIGR01019">
    <property type="entry name" value="sucCoAalpha"/>
    <property type="match status" value="1"/>
</dbReference>
<dbReference type="SUPFAM" id="SSF51735">
    <property type="entry name" value="NAD(P)-binding Rossmann-fold domains"/>
    <property type="match status" value="1"/>
</dbReference>
<dbReference type="KEGG" id="fai:FAD_0710"/>
<evidence type="ECO:0000313" key="7">
    <source>
        <dbReference type="EMBL" id="ARD84616.1"/>
    </source>
</evidence>
<dbReference type="Proteomes" id="UP000192050">
    <property type="component" value="Chromosome"/>
</dbReference>
<dbReference type="SMART" id="SM00881">
    <property type="entry name" value="CoA_binding"/>
    <property type="match status" value="1"/>
</dbReference>
<dbReference type="InterPro" id="IPR005811">
    <property type="entry name" value="SUCC_ACL_C"/>
</dbReference>